<evidence type="ECO:0000313" key="15">
    <source>
        <dbReference type="Ensembl" id="ENSKMAP00000016370.1"/>
    </source>
</evidence>
<dbReference type="SUPFAM" id="SSF53720">
    <property type="entry name" value="ALDH-like"/>
    <property type="match status" value="1"/>
</dbReference>
<dbReference type="EC" id="1.2.1.32" evidence="9"/>
<evidence type="ECO:0000313" key="16">
    <source>
        <dbReference type="Proteomes" id="UP000264800"/>
    </source>
</evidence>
<dbReference type="Ensembl" id="ENSKMAT00000016601.1">
    <property type="protein sequence ID" value="ENSKMAP00000016370.1"/>
    <property type="gene ID" value="ENSKMAG00000012208.1"/>
</dbReference>
<keyword evidence="4 13" id="KW-0560">Oxidoreductase</keyword>
<dbReference type="InterPro" id="IPR016160">
    <property type="entry name" value="Ald_DH_CS_CYS"/>
</dbReference>
<dbReference type="OrthoDB" id="310895at2759"/>
<comment type="similarity">
    <text evidence="2 13">Belongs to the aldehyde dehydrogenase family.</text>
</comment>
<evidence type="ECO:0000256" key="9">
    <source>
        <dbReference type="ARBA" id="ARBA00067028"/>
    </source>
</evidence>
<dbReference type="STRING" id="37003.ENSKMAP00000016370"/>
<dbReference type="AlphaFoldDB" id="A0A3Q3AJI6"/>
<feature type="domain" description="Aldehyde dehydrogenase" evidence="14">
    <location>
        <begin position="26"/>
        <end position="486"/>
    </location>
</feature>
<proteinExistence type="inferred from homology"/>
<dbReference type="InterPro" id="IPR015590">
    <property type="entry name" value="Aldehyde_DH_dom"/>
</dbReference>
<dbReference type="InterPro" id="IPR016161">
    <property type="entry name" value="Ald_DH/histidinol_DH"/>
</dbReference>
<organism evidence="15 16">
    <name type="scientific">Kryptolebias marmoratus</name>
    <name type="common">Mangrove killifish</name>
    <name type="synonym">Rivulus marmoratus</name>
    <dbReference type="NCBI Taxonomy" id="37003"/>
    <lineage>
        <taxon>Eukaryota</taxon>
        <taxon>Metazoa</taxon>
        <taxon>Chordata</taxon>
        <taxon>Craniata</taxon>
        <taxon>Vertebrata</taxon>
        <taxon>Euteleostomi</taxon>
        <taxon>Actinopterygii</taxon>
        <taxon>Neopterygii</taxon>
        <taxon>Teleostei</taxon>
        <taxon>Neoteleostei</taxon>
        <taxon>Acanthomorphata</taxon>
        <taxon>Ovalentaria</taxon>
        <taxon>Atherinomorphae</taxon>
        <taxon>Cyprinodontiformes</taxon>
        <taxon>Rivulidae</taxon>
        <taxon>Kryptolebias</taxon>
    </lineage>
</organism>
<dbReference type="RefSeq" id="XP_017282795.1">
    <property type="nucleotide sequence ID" value="XM_017427306.3"/>
</dbReference>
<dbReference type="GO" id="GO:0042573">
    <property type="term" value="P:retinoic acid metabolic process"/>
    <property type="evidence" value="ECO:0007669"/>
    <property type="project" value="TreeGrafter"/>
</dbReference>
<evidence type="ECO:0000256" key="8">
    <source>
        <dbReference type="ARBA" id="ARBA00060691"/>
    </source>
</evidence>
<evidence type="ECO:0000256" key="7">
    <source>
        <dbReference type="ARBA" id="ARBA00057663"/>
    </source>
</evidence>
<feature type="active site" evidence="12">
    <location>
        <position position="256"/>
    </location>
</feature>
<dbReference type="FunFam" id="3.40.309.10:FF:000021">
    <property type="entry name" value="Aldehyde dehydrogenase family 8 member A1"/>
    <property type="match status" value="1"/>
</dbReference>
<reference evidence="15" key="1">
    <citation type="submission" date="2025-08" db="UniProtKB">
        <authorList>
            <consortium name="Ensembl"/>
        </authorList>
    </citation>
    <scope>IDENTIFICATION</scope>
</reference>
<dbReference type="CDD" id="cd07093">
    <property type="entry name" value="ALDH_F8_HMSADH"/>
    <property type="match status" value="1"/>
</dbReference>
<evidence type="ECO:0000256" key="12">
    <source>
        <dbReference type="PROSITE-ProRule" id="PRU10007"/>
    </source>
</evidence>
<comment type="catalytic activity">
    <reaction evidence="6">
        <text>2-aminomuconate 6-semialdehyde + NAD(+) + H2O = (2Z,4E)-2-aminomuconate + NADH + 2 H(+)</text>
        <dbReference type="Rhea" id="RHEA:14469"/>
        <dbReference type="ChEBI" id="CHEBI:15377"/>
        <dbReference type="ChEBI" id="CHEBI:15378"/>
        <dbReference type="ChEBI" id="CHEBI:57540"/>
        <dbReference type="ChEBI" id="CHEBI:57945"/>
        <dbReference type="ChEBI" id="CHEBI:77634"/>
        <dbReference type="ChEBI" id="CHEBI:77859"/>
        <dbReference type="EC" id="1.2.1.32"/>
    </reaction>
</comment>
<dbReference type="PANTHER" id="PTHR43720:SF2">
    <property type="entry name" value="2-AMINOMUCONIC SEMIALDEHYDE DEHYDROGENASE"/>
    <property type="match status" value="1"/>
</dbReference>
<dbReference type="Proteomes" id="UP000264800">
    <property type="component" value="Unplaced"/>
</dbReference>
<dbReference type="GeneTree" id="ENSGT00940000156799"/>
<dbReference type="Pfam" id="PF00171">
    <property type="entry name" value="Aldedh"/>
    <property type="match status" value="1"/>
</dbReference>
<evidence type="ECO:0000256" key="2">
    <source>
        <dbReference type="ARBA" id="ARBA00009986"/>
    </source>
</evidence>
<dbReference type="InterPro" id="IPR016162">
    <property type="entry name" value="Ald_DH_N"/>
</dbReference>
<dbReference type="Gene3D" id="3.40.605.10">
    <property type="entry name" value="Aldehyde Dehydrogenase, Chain A, domain 1"/>
    <property type="match status" value="1"/>
</dbReference>
<keyword evidence="16" id="KW-1185">Reference proteome</keyword>
<evidence type="ECO:0000256" key="13">
    <source>
        <dbReference type="RuleBase" id="RU003345"/>
    </source>
</evidence>
<reference evidence="15" key="2">
    <citation type="submission" date="2025-09" db="UniProtKB">
        <authorList>
            <consortium name="Ensembl"/>
        </authorList>
    </citation>
    <scope>IDENTIFICATION</scope>
</reference>
<evidence type="ECO:0000256" key="6">
    <source>
        <dbReference type="ARBA" id="ARBA00051326"/>
    </source>
</evidence>
<evidence type="ECO:0000256" key="5">
    <source>
        <dbReference type="ARBA" id="ARBA00023027"/>
    </source>
</evidence>
<dbReference type="InterPro" id="IPR029510">
    <property type="entry name" value="Ald_DH_CS_GLU"/>
</dbReference>
<dbReference type="Gene3D" id="3.40.309.10">
    <property type="entry name" value="Aldehyde Dehydrogenase, Chain A, domain 2"/>
    <property type="match status" value="1"/>
</dbReference>
<dbReference type="PROSITE" id="PS00070">
    <property type="entry name" value="ALDEHYDE_DEHYDR_CYS"/>
    <property type="match status" value="1"/>
</dbReference>
<evidence type="ECO:0000256" key="1">
    <source>
        <dbReference type="ARBA" id="ARBA00004496"/>
    </source>
</evidence>
<evidence type="ECO:0000256" key="3">
    <source>
        <dbReference type="ARBA" id="ARBA00022490"/>
    </source>
</evidence>
<evidence type="ECO:0000259" key="14">
    <source>
        <dbReference type="Pfam" id="PF00171"/>
    </source>
</evidence>
<accession>A0A3Q3AJI6</accession>
<dbReference type="PROSITE" id="PS00687">
    <property type="entry name" value="ALDEHYDE_DEHYDR_GLU"/>
    <property type="match status" value="1"/>
</dbReference>
<dbReference type="GO" id="GO:0047102">
    <property type="term" value="F:aminomuconate-semialdehyde dehydrogenase activity"/>
    <property type="evidence" value="ECO:0007669"/>
    <property type="project" value="UniProtKB-EC"/>
</dbReference>
<protein>
    <recommendedName>
        <fullName evidence="10">2-aminomuconic semialdehyde dehydrogenase</fullName>
        <ecNumber evidence="9">1.2.1.32</ecNumber>
    </recommendedName>
    <alternativeName>
        <fullName evidence="11">Aldehyde dehydrogenase family 8 member A1</fullName>
    </alternativeName>
</protein>
<dbReference type="InterPro" id="IPR016163">
    <property type="entry name" value="Ald_DH_C"/>
</dbReference>
<comment type="subcellular location">
    <subcellularLocation>
        <location evidence="1">Cytoplasm</location>
    </subcellularLocation>
</comment>
<dbReference type="FunFam" id="3.40.605.10:FF:000001">
    <property type="entry name" value="Aldehyde dehydrogenase 1"/>
    <property type="match status" value="1"/>
</dbReference>
<comment type="function">
    <text evidence="7">Catalyzes the NAD-dependent oxidation of 2-aminomuconic semialdehyde of the kynurenine metabolic pathway in L-tryptophan degradation.</text>
</comment>
<dbReference type="CTD" id="64577"/>
<keyword evidence="5" id="KW-0520">NAD</keyword>
<name>A0A3Q3AJI6_KRYMA</name>
<evidence type="ECO:0000256" key="10">
    <source>
        <dbReference type="ARBA" id="ARBA00068662"/>
    </source>
</evidence>
<dbReference type="GO" id="GO:0001889">
    <property type="term" value="P:liver development"/>
    <property type="evidence" value="ECO:0007669"/>
    <property type="project" value="Ensembl"/>
</dbReference>
<sequence>MQNSSEQPPLLVLENFIGGKFTPCRSHVDSYDPSTGEVHCRVPDSGKEEVDAAVDAAKEAFPDWSACSPQQRADILNKLADLIDANVEEFVRAESKDQGKTLTFARTVDIPRSAYNFRYFASSVLYHTTDCSQMEHAGCLNYTVRCPVGVAGLISPWNFPLYLLTWKIAPAVAMGNTVVAKPSEMTSVTAWLLCKLLQEAGVPPGVVNIVFGTGPRAGDALVGHPDVPLISFTGSTATARRITERSAPFCKKLSLELGGKNPALVFADADLERCVETTIRSSFYNQGEVCLCTSRIYVERSIYAEFLEKFVAAARKWKTGAPSDPSSDNGALISKEHLEKVRSFVALAKSEGATIHCGEGVDQLDLPERNRSGYFMPATVISGVADGSRVMQEEIFGPVTCVSPFDTEDEAVARGNGVRYGLSATVWSRDVGRVHRVAQRLQAGVIWTNCWLVRDLNLPFGGLKSSGVGREGGKDSYHFFTEVKSITIKH</sequence>
<comment type="pathway">
    <text evidence="8">Amino-acid degradation; L-kynurenine degradation.</text>
</comment>
<dbReference type="OMA" id="PMPIAAW"/>
<evidence type="ECO:0000256" key="4">
    <source>
        <dbReference type="ARBA" id="ARBA00023002"/>
    </source>
</evidence>
<dbReference type="GO" id="GO:0005737">
    <property type="term" value="C:cytoplasm"/>
    <property type="evidence" value="ECO:0007669"/>
    <property type="project" value="UniProtKB-SubCell"/>
</dbReference>
<evidence type="ECO:0000256" key="11">
    <source>
        <dbReference type="ARBA" id="ARBA00081529"/>
    </source>
</evidence>
<keyword evidence="3" id="KW-0963">Cytoplasm</keyword>
<dbReference type="GO" id="GO:0001758">
    <property type="term" value="F:retinal dehydrogenase (NAD+) activity"/>
    <property type="evidence" value="ECO:0007669"/>
    <property type="project" value="TreeGrafter"/>
</dbReference>
<dbReference type="GeneID" id="108242467"/>
<dbReference type="KEGG" id="kmr:108242467"/>
<dbReference type="PANTHER" id="PTHR43720">
    <property type="entry name" value="2-AMINOMUCONIC SEMIALDEHYDE DEHYDROGENASE"/>
    <property type="match status" value="1"/>
</dbReference>